<dbReference type="OMA" id="CITGKWG"/>
<evidence type="ECO:0000256" key="4">
    <source>
        <dbReference type="PROSITE-ProRule" id="PRU10141"/>
    </source>
</evidence>
<feature type="chain" id="PRO_5001991283" evidence="6">
    <location>
        <begin position="19"/>
        <end position="2034"/>
    </location>
</feature>
<dbReference type="GO" id="GO:0005524">
    <property type="term" value="F:ATP binding"/>
    <property type="evidence" value="ECO:0007669"/>
    <property type="project" value="UniProtKB-UniRule"/>
</dbReference>
<evidence type="ECO:0000256" key="1">
    <source>
        <dbReference type="ARBA" id="ARBA00022527"/>
    </source>
</evidence>
<keyword evidence="8" id="KW-0808">Transferase</keyword>
<proteinExistence type="predicted"/>
<dbReference type="EMBL" id="KB206332">
    <property type="protein sequence ID" value="ELP92662.1"/>
    <property type="molecule type" value="Genomic_DNA"/>
</dbReference>
<dbReference type="PANTHER" id="PTHR45756">
    <property type="entry name" value="PALMITOYLTRANSFERASE"/>
    <property type="match status" value="1"/>
</dbReference>
<dbReference type="InterPro" id="IPR008271">
    <property type="entry name" value="Ser/Thr_kinase_AS"/>
</dbReference>
<keyword evidence="5" id="KW-0812">Transmembrane</keyword>
<keyword evidence="8" id="KW-0418">Kinase</keyword>
<dbReference type="Proteomes" id="UP000014680">
    <property type="component" value="Unassembled WGS sequence"/>
</dbReference>
<dbReference type="InterPro" id="IPR001245">
    <property type="entry name" value="Ser-Thr/Tyr_kinase_cat_dom"/>
</dbReference>
<dbReference type="SMART" id="SM00261">
    <property type="entry name" value="FU"/>
    <property type="match status" value="16"/>
</dbReference>
<name>A0A0A1UGH2_ENTIV</name>
<evidence type="ECO:0000313" key="9">
    <source>
        <dbReference type="Proteomes" id="UP000014680"/>
    </source>
</evidence>
<dbReference type="InterPro" id="IPR009030">
    <property type="entry name" value="Growth_fac_rcpt_cys_sf"/>
</dbReference>
<dbReference type="Gene3D" id="3.30.200.20">
    <property type="entry name" value="Phosphorylase Kinase, domain 1"/>
    <property type="match status" value="1"/>
</dbReference>
<dbReference type="InterPro" id="IPR017441">
    <property type="entry name" value="Protein_kinase_ATP_BS"/>
</dbReference>
<accession>A0A0A1UGH2</accession>
<reference evidence="8 9" key="1">
    <citation type="submission" date="2012-10" db="EMBL/GenBank/DDBJ databases">
        <authorList>
            <person name="Zafar N."/>
            <person name="Inman J."/>
            <person name="Hall N."/>
            <person name="Lorenzi H."/>
            <person name="Caler E."/>
        </authorList>
    </citation>
    <scope>NUCLEOTIDE SEQUENCE [LARGE SCALE GENOMIC DNA]</scope>
    <source>
        <strain evidence="8 9">IP1</strain>
    </source>
</reference>
<feature type="domain" description="Protein kinase" evidence="7">
    <location>
        <begin position="1767"/>
        <end position="2030"/>
    </location>
</feature>
<dbReference type="Pfam" id="PF07714">
    <property type="entry name" value="PK_Tyr_Ser-Thr"/>
    <property type="match status" value="1"/>
</dbReference>
<dbReference type="InterPro" id="IPR053215">
    <property type="entry name" value="TKL_Ser/Thr_kinase"/>
</dbReference>
<dbReference type="GeneID" id="14891622"/>
<sequence length="2034" mass="223618">MLCVFVLCIPVILSTTRTQRNVTRSLDNSELLSDEHLSLNKSSSSYFNNTTSRVKGDCPTISNCVSCWSDKCNNCKVGYYLNANNNGCIKCNVDQCLECNDKDQCSVCEDGMYFKGTEKQCQLCSTVLDHCTSCSNSTYCTVCTFGYFKSNGKCVSCDQVCGDEGCLPDSGRCINCNSTTVFNKEKTQCVKMENAHCTLSNNSYCIQCEISYLLIGVGCIKTESCTWSSVKFGSVCVSKYSVNCDTTYSKSCSKCNADTSKNTTVGHCETCEQRKEACSFCQKSNNNKYYCDACRKGFFPSGSETLCEPCSNMVGCVECANVVPTTVMDMVYRNCTKCLSTYYLEDGICKQLPNCFLQNNKTCVTCNVDYILTADGTCVEYTTISNCVSAVNNVCSSCNEGYYISSLNTCTPCTNNCMSCYGVSYVQRCTLCQKNYTLLDYQCSACSIEGCNECKNTDDKCLTCDEFHYSLNGKCSVCNNYYTNCLKCGQTRCSECKDNFYLSYENKCNPCSDIDGCVECLQTSPTCTTCADGYYLNSLGCQKCTTNLPNCEICSSQKSCDKCELGFYLTNQHTCETCTTINGCERCSQTDSKCLTCKDGYKATKVEGDFVECESCEQITANCKTCDSDFNCIECDSPLLLNTTGGNHCSECTLANCLLCSATSFGCETCESGYYRGSDLMCHSCSIDTEGTCKTCTSTTECSTCNTGYFIDGVTCKACDTITGCESCLTTSRECTKCVSGNYLDTDKTCKTCDTITNCSSCSPTSKVCTECDATKASYLYNDACLPCSSNCLHCTSTTCLECEENNYPSTAYCYPCSSMNGCLNCSNTEAKCEVCKEGGVDQTTFRCTTCKDANCNNCALDKTECTECVKGYFLNLSECYKCSEILHCVECSQNTTECTGCGSGYYLEATTCFSCDTAMTGCLTCTNKETCSSCGVGYHINTNNSCSSCSVSIPYCEKCSLSGDAVKCDVCDAYHYVDTIGHCALVSIGHYKSSHSTESLCSLQMSNCYSCNYSTLTNEIFNINELVCLLCHSGFSLKTESDRQCIPCGNEVQLNGVCTICDDGCSKCTTSTCVDCKEGYSLRGGVCHVLKNIDKCETEEIHNIGCETCGSGITQTGSCPLPLTTDECGAYEVTLNEEQCIPYYTQKTSTMRNEMKREDTCMLKEKGRCLSCTYGNGLTTTNPPTCGICEGCGMCTTVGVCKTCVNEYNDMKGDCLESLNCLTKTNNTCSVCEQGSVVIGGICSDCPLHCELCDWNRNCFVCSSSFILMNGRCLLPNEVNCSSTANGHCIQCISGKSLDSQSVCSTIPLDGCAAVFNSRCVLCDSDLQFGYNEMTGEVMCSSEAKISSCKVMGASGCIRCDDGFYVSGKKCERCDANCRTCGNSPSQCVGCYSGMTLNENTMTCVGLGELAEKCETFFPSNGCAFCKSGYYWKDRDCNKCAFECLQCIKNSTFCTECNFEGGYITRGNNVDGSTTCVHNSTFANCTLFTMNGCKSCEETFFVNENSICELCGSNCVSCATSSQCTNCSSGYVLVRVSGNTAVCKHYKDIPQCTGEADNKCTGCVGTNYDLSSDKTECLYHTNLFLAVGVPIIGVFVLVVLLFILISILVFYIYQRKKKLQKEAKICEFDMKHTNVSFETINTESGLVSNKKVLDFLIDSDGELVPVGVESRDLLCIGNKKTKLLKVQLSTKVGTDKYSIRTDPQIITLKKGRACEFQIFITPYCTCDLHEKIMLIALDMRKAQQYEVPINVHLKTQLTTRLDYDMLKEEKKIGEGSFGVVFKGKFREYDVAIKKMKNCATDNKGLEEFSKEVAMLDKFRSDYLVHFYGAVFIPNKICMVSEFCKYGSLQDLLKKRSEDFVSEKMKVKFMIDAAKGIEYLHNNGILHRDIKPDNFLIPSIEEDVPVNAKLTDFGTSRNINMMLTNMTFTKGIGTPTYMAPEILDKMNYKLSADIYSFAMTMLEVASWAPAFPANRFKHPWDVADFVTSGKRLPQPDNVSDGIFTVITNSWCPRSAERWKIEKIVEQLEIIYKGF</sequence>
<dbReference type="VEuPathDB" id="AmoebaDB:EIN_369940"/>
<keyword evidence="9" id="KW-1185">Reference proteome</keyword>
<gene>
    <name evidence="8" type="ORF">EIN_369940</name>
</gene>
<dbReference type="Gene3D" id="1.10.510.10">
    <property type="entry name" value="Transferase(Phosphotransferase) domain 1"/>
    <property type="match status" value="1"/>
</dbReference>
<dbReference type="InterPro" id="IPR011009">
    <property type="entry name" value="Kinase-like_dom_sf"/>
</dbReference>
<evidence type="ECO:0000256" key="3">
    <source>
        <dbReference type="ARBA" id="ARBA00022840"/>
    </source>
</evidence>
<dbReference type="RefSeq" id="XP_004259433.1">
    <property type="nucleotide sequence ID" value="XM_004259385.1"/>
</dbReference>
<dbReference type="PROSITE" id="PS50011">
    <property type="entry name" value="PROTEIN_KINASE_DOM"/>
    <property type="match status" value="1"/>
</dbReference>
<dbReference type="SUPFAM" id="SSF56112">
    <property type="entry name" value="Protein kinase-like (PK-like)"/>
    <property type="match status" value="1"/>
</dbReference>
<dbReference type="InterPro" id="IPR000719">
    <property type="entry name" value="Prot_kinase_dom"/>
</dbReference>
<evidence type="ECO:0000256" key="5">
    <source>
        <dbReference type="SAM" id="Phobius"/>
    </source>
</evidence>
<dbReference type="SMART" id="SM00181">
    <property type="entry name" value="EGF"/>
    <property type="match status" value="22"/>
</dbReference>
<evidence type="ECO:0000313" key="8">
    <source>
        <dbReference type="EMBL" id="ELP92662.1"/>
    </source>
</evidence>
<dbReference type="PROSITE" id="PS00107">
    <property type="entry name" value="PROTEIN_KINASE_ATP"/>
    <property type="match status" value="1"/>
</dbReference>
<keyword evidence="5" id="KW-0472">Membrane</keyword>
<keyword evidence="2 4" id="KW-0547">Nucleotide-binding</keyword>
<dbReference type="SMART" id="SM00220">
    <property type="entry name" value="S_TKc"/>
    <property type="match status" value="1"/>
</dbReference>
<keyword evidence="3 4" id="KW-0067">ATP-binding</keyword>
<dbReference type="GO" id="GO:0004674">
    <property type="term" value="F:protein serine/threonine kinase activity"/>
    <property type="evidence" value="ECO:0007669"/>
    <property type="project" value="UniProtKB-KW"/>
</dbReference>
<dbReference type="InterPro" id="IPR006212">
    <property type="entry name" value="Furin_repeat"/>
</dbReference>
<evidence type="ECO:0000256" key="2">
    <source>
        <dbReference type="ARBA" id="ARBA00022741"/>
    </source>
</evidence>
<organism evidence="8 9">
    <name type="scientific">Entamoeba invadens IP1</name>
    <dbReference type="NCBI Taxonomy" id="370355"/>
    <lineage>
        <taxon>Eukaryota</taxon>
        <taxon>Amoebozoa</taxon>
        <taxon>Evosea</taxon>
        <taxon>Archamoebae</taxon>
        <taxon>Mastigamoebida</taxon>
        <taxon>Entamoebidae</taxon>
        <taxon>Entamoeba</taxon>
    </lineage>
</organism>
<dbReference type="InterPro" id="IPR000742">
    <property type="entry name" value="EGF"/>
</dbReference>
<dbReference type="PANTHER" id="PTHR45756:SF1">
    <property type="entry name" value="PROTEIN KINASE DOMAIN CONTAINING PROTEIN"/>
    <property type="match status" value="1"/>
</dbReference>
<feature type="signal peptide" evidence="6">
    <location>
        <begin position="1"/>
        <end position="18"/>
    </location>
</feature>
<dbReference type="KEGG" id="eiv:EIN_369940"/>
<evidence type="ECO:0000259" key="7">
    <source>
        <dbReference type="PROSITE" id="PS50011"/>
    </source>
</evidence>
<dbReference type="EC" id="2.7.10.2" evidence="8"/>
<keyword evidence="6" id="KW-0732">Signal</keyword>
<evidence type="ECO:0000256" key="6">
    <source>
        <dbReference type="SAM" id="SignalP"/>
    </source>
</evidence>
<keyword evidence="5" id="KW-1133">Transmembrane helix</keyword>
<dbReference type="GO" id="GO:0004715">
    <property type="term" value="F:non-membrane spanning protein tyrosine kinase activity"/>
    <property type="evidence" value="ECO:0007669"/>
    <property type="project" value="UniProtKB-EC"/>
</dbReference>
<keyword evidence="1" id="KW-0723">Serine/threonine-protein kinase</keyword>
<feature type="binding site" evidence="4">
    <location>
        <position position="1795"/>
    </location>
    <ligand>
        <name>ATP</name>
        <dbReference type="ChEBI" id="CHEBI:30616"/>
    </ligand>
</feature>
<dbReference type="PROSITE" id="PS00108">
    <property type="entry name" value="PROTEIN_KINASE_ST"/>
    <property type="match status" value="1"/>
</dbReference>
<protein>
    <submittedName>
        <fullName evidence="8">Protein serine/threonine kinase, putative</fullName>
        <ecNumber evidence="8">2.7.10.2</ecNumber>
    </submittedName>
</protein>
<feature type="transmembrane region" description="Helical" evidence="5">
    <location>
        <begin position="1584"/>
        <end position="1614"/>
    </location>
</feature>
<dbReference type="SUPFAM" id="SSF57184">
    <property type="entry name" value="Growth factor receptor domain"/>
    <property type="match status" value="8"/>
</dbReference>